<accession>A0A6A9QHX6</accession>
<evidence type="ECO:0000256" key="1">
    <source>
        <dbReference type="ARBA" id="ARBA00004651"/>
    </source>
</evidence>
<feature type="transmembrane region" description="Helical" evidence="6">
    <location>
        <begin position="300"/>
        <end position="321"/>
    </location>
</feature>
<evidence type="ECO:0000313" key="7">
    <source>
        <dbReference type="EMBL" id="MUM64840.1"/>
    </source>
</evidence>
<dbReference type="GO" id="GO:0005886">
    <property type="term" value="C:plasma membrane"/>
    <property type="evidence" value="ECO:0007669"/>
    <property type="project" value="UniProtKB-SubCell"/>
</dbReference>
<feature type="transmembrane region" description="Helical" evidence="6">
    <location>
        <begin position="353"/>
        <end position="371"/>
    </location>
</feature>
<dbReference type="InterPro" id="IPR050367">
    <property type="entry name" value="APC_superfamily"/>
</dbReference>
<dbReference type="RefSeq" id="WP_155863225.1">
    <property type="nucleotide sequence ID" value="NZ_WFIY01000004.1"/>
</dbReference>
<evidence type="ECO:0000256" key="2">
    <source>
        <dbReference type="ARBA" id="ARBA00022475"/>
    </source>
</evidence>
<feature type="transmembrane region" description="Helical" evidence="6">
    <location>
        <begin position="212"/>
        <end position="233"/>
    </location>
</feature>
<evidence type="ECO:0000256" key="5">
    <source>
        <dbReference type="ARBA" id="ARBA00023136"/>
    </source>
</evidence>
<dbReference type="PANTHER" id="PTHR42770:SF7">
    <property type="entry name" value="MEMBRANE PROTEIN"/>
    <property type="match status" value="1"/>
</dbReference>
<keyword evidence="4 6" id="KW-1133">Transmembrane helix</keyword>
<evidence type="ECO:0000256" key="4">
    <source>
        <dbReference type="ARBA" id="ARBA00022989"/>
    </source>
</evidence>
<feature type="transmembrane region" description="Helical" evidence="6">
    <location>
        <begin position="245"/>
        <end position="266"/>
    </location>
</feature>
<dbReference type="EMBL" id="WFIY01000004">
    <property type="protein sequence ID" value="MUM64840.1"/>
    <property type="molecule type" value="Genomic_DNA"/>
</dbReference>
<keyword evidence="2" id="KW-1003">Cell membrane</keyword>
<feature type="transmembrane region" description="Helical" evidence="6">
    <location>
        <begin position="176"/>
        <end position="200"/>
    </location>
</feature>
<dbReference type="OrthoDB" id="41965at2157"/>
<feature type="transmembrane region" description="Helical" evidence="6">
    <location>
        <begin position="377"/>
        <end position="398"/>
    </location>
</feature>
<keyword evidence="3 6" id="KW-0812">Transmembrane</keyword>
<feature type="transmembrane region" description="Helical" evidence="6">
    <location>
        <begin position="445"/>
        <end position="468"/>
    </location>
</feature>
<keyword evidence="5 6" id="KW-0472">Membrane</keyword>
<comment type="caution">
    <text evidence="7">The sequence shown here is derived from an EMBL/GenBank/DDBJ whole genome shotgun (WGS) entry which is preliminary data.</text>
</comment>
<dbReference type="AlphaFoldDB" id="A0A6A9QHX6"/>
<dbReference type="Gene3D" id="1.20.1740.10">
    <property type="entry name" value="Amino acid/polyamine transporter I"/>
    <property type="match status" value="1"/>
</dbReference>
<feature type="transmembrane region" description="Helical" evidence="6">
    <location>
        <begin position="410"/>
        <end position="433"/>
    </location>
</feature>
<dbReference type="PIRSF" id="PIRSF006060">
    <property type="entry name" value="AA_transporter"/>
    <property type="match status" value="1"/>
</dbReference>
<dbReference type="Proteomes" id="UP000440125">
    <property type="component" value="Unassembled WGS sequence"/>
</dbReference>
<dbReference type="InterPro" id="IPR002293">
    <property type="entry name" value="AA/rel_permease1"/>
</dbReference>
<evidence type="ECO:0000256" key="6">
    <source>
        <dbReference type="SAM" id="Phobius"/>
    </source>
</evidence>
<feature type="transmembrane region" description="Helical" evidence="6">
    <location>
        <begin position="48"/>
        <end position="68"/>
    </location>
</feature>
<reference evidence="7 8" key="1">
    <citation type="submission" date="2019-10" db="EMBL/GenBank/DDBJ databases">
        <title>Genome Sequences from Six Type Strain Members of the Archaeal Family Sulfolobaceae: Acidianus ambivalens, Acidianus infernus, Metallosphaera prunae, Stygiolobus azoricus, Sulfolobus metallicus, and Sulfurisphaera ohwakuensis.</title>
        <authorList>
            <person name="Counts J.A."/>
            <person name="Kelly R.M."/>
        </authorList>
    </citation>
    <scope>NUCLEOTIDE SEQUENCE [LARGE SCALE GENOMIC DNA]</scope>
    <source>
        <strain evidence="7 8">DSM 3191</strain>
    </source>
</reference>
<dbReference type="GO" id="GO:0022857">
    <property type="term" value="F:transmembrane transporter activity"/>
    <property type="evidence" value="ECO:0007669"/>
    <property type="project" value="InterPro"/>
</dbReference>
<proteinExistence type="predicted"/>
<organism evidence="7 8">
    <name type="scientific">Acidianus infernus</name>
    <dbReference type="NCBI Taxonomy" id="12915"/>
    <lineage>
        <taxon>Archaea</taxon>
        <taxon>Thermoproteota</taxon>
        <taxon>Thermoprotei</taxon>
        <taxon>Sulfolobales</taxon>
        <taxon>Sulfolobaceae</taxon>
        <taxon>Acidianus</taxon>
    </lineage>
</organism>
<comment type="subcellular location">
    <subcellularLocation>
        <location evidence="1">Cell membrane</location>
        <topology evidence="1">Multi-pass membrane protein</topology>
    </subcellularLocation>
</comment>
<protein>
    <submittedName>
        <fullName evidence="7">Amino acid permease</fullName>
    </submittedName>
</protein>
<feature type="transmembrane region" description="Helical" evidence="6">
    <location>
        <begin position="142"/>
        <end position="164"/>
    </location>
</feature>
<dbReference type="PANTHER" id="PTHR42770">
    <property type="entry name" value="AMINO ACID TRANSPORTER-RELATED"/>
    <property type="match status" value="1"/>
</dbReference>
<gene>
    <name evidence="7" type="ORF">D1867_06200</name>
</gene>
<sequence length="489" mass="53997">MKFLRESTGLVKEFSAVDAFALNFSFLGPAAGVSYPLFVSAFLPNSSWILSVILGAVLMIPLVLNYYLLNALIPRSAGDYIYVSRAFGPFAGSVLGMSLLMSFMMGFPVLAMLEVIMVIVPGLQAIGYSLGNKALIDFANSILSSSLNLFVTTTLIVLIAFLLSSSERYYARTFRYLTFLQIIGTVIMIYGLLTFHYAGINNNLDPKLNTQTFALSSIFVLSLFAFANAPSFFAGEIKKSRKSFLAGYLLSYATATIFALLLIISLEIGIGKENYVSAVISGWNLPISTSSLLSFGALPFIHYPAIVMFIFVTALSWYLLYAMINVGASSRILFSLSFDRLLPAFLADVKRGIPFNALLFSFLVSMIFNYVEVYLGYSVSFAIDGLWFVIWNYMIVAIASIKFYKLDKRILYTSISSVITLSTVVFITLYYGIVNPTFGGVIFEGNFAFDIVSIFIPPIIGAVTYIISQKVRSKQGIKLSLIYKEIPPE</sequence>
<name>A0A6A9QHX6_ACIIN</name>
<feature type="transmembrane region" description="Helical" evidence="6">
    <location>
        <begin position="20"/>
        <end position="43"/>
    </location>
</feature>
<keyword evidence="8" id="KW-1185">Reference proteome</keyword>
<evidence type="ECO:0000313" key="8">
    <source>
        <dbReference type="Proteomes" id="UP000440125"/>
    </source>
</evidence>
<dbReference type="Pfam" id="PF13520">
    <property type="entry name" value="AA_permease_2"/>
    <property type="match status" value="1"/>
</dbReference>
<evidence type="ECO:0000256" key="3">
    <source>
        <dbReference type="ARBA" id="ARBA00022692"/>
    </source>
</evidence>